<dbReference type="SMART" id="SM00891">
    <property type="entry name" value="ERCC4"/>
    <property type="match status" value="1"/>
</dbReference>
<name>A0A6C0JNG8_9ZZZZ</name>
<dbReference type="Pfam" id="PF02732">
    <property type="entry name" value="ERCC4"/>
    <property type="match status" value="1"/>
</dbReference>
<accession>A0A6C0JNG8</accession>
<proteinExistence type="predicted"/>
<dbReference type="SUPFAM" id="SSF52980">
    <property type="entry name" value="Restriction endonuclease-like"/>
    <property type="match status" value="1"/>
</dbReference>
<dbReference type="GO" id="GO:0048257">
    <property type="term" value="F:3'-flap endonuclease activity"/>
    <property type="evidence" value="ECO:0007669"/>
    <property type="project" value="TreeGrafter"/>
</dbReference>
<dbReference type="GO" id="GO:0048476">
    <property type="term" value="C:Holliday junction resolvase complex"/>
    <property type="evidence" value="ECO:0007669"/>
    <property type="project" value="TreeGrafter"/>
</dbReference>
<dbReference type="GO" id="GO:0008821">
    <property type="term" value="F:crossover junction DNA endonuclease activity"/>
    <property type="evidence" value="ECO:0007669"/>
    <property type="project" value="InterPro"/>
</dbReference>
<dbReference type="Gene3D" id="3.40.50.10130">
    <property type="match status" value="1"/>
</dbReference>
<reference evidence="3" key="1">
    <citation type="journal article" date="2020" name="Nature">
        <title>Giant virus diversity and host interactions through global metagenomics.</title>
        <authorList>
            <person name="Schulz F."/>
            <person name="Roux S."/>
            <person name="Paez-Espino D."/>
            <person name="Jungbluth S."/>
            <person name="Walsh D.A."/>
            <person name="Denef V.J."/>
            <person name="McMahon K.D."/>
            <person name="Konstantinidis K.T."/>
            <person name="Eloe-Fadrosh E.A."/>
            <person name="Kyrpides N.C."/>
            <person name="Woyke T."/>
        </authorList>
    </citation>
    <scope>NUCLEOTIDE SEQUENCE</scope>
    <source>
        <strain evidence="3">GVMAG-M-3300027747-57</strain>
    </source>
</reference>
<organism evidence="3">
    <name type="scientific">viral metagenome</name>
    <dbReference type="NCBI Taxonomy" id="1070528"/>
    <lineage>
        <taxon>unclassified sequences</taxon>
        <taxon>metagenomes</taxon>
        <taxon>organismal metagenomes</taxon>
    </lineage>
</organism>
<evidence type="ECO:0000256" key="1">
    <source>
        <dbReference type="ARBA" id="ARBA00022801"/>
    </source>
</evidence>
<protein>
    <recommendedName>
        <fullName evidence="2">ERCC4 domain-containing protein</fullName>
    </recommendedName>
</protein>
<evidence type="ECO:0000259" key="2">
    <source>
        <dbReference type="SMART" id="SM00891"/>
    </source>
</evidence>
<dbReference type="InterPro" id="IPR006166">
    <property type="entry name" value="ERCC4_domain"/>
</dbReference>
<dbReference type="GO" id="GO:0031573">
    <property type="term" value="P:mitotic intra-S DNA damage checkpoint signaling"/>
    <property type="evidence" value="ECO:0007669"/>
    <property type="project" value="TreeGrafter"/>
</dbReference>
<dbReference type="GO" id="GO:0000727">
    <property type="term" value="P:double-strand break repair via break-induced replication"/>
    <property type="evidence" value="ECO:0007669"/>
    <property type="project" value="TreeGrafter"/>
</dbReference>
<dbReference type="PANTHER" id="PTHR13451:SF0">
    <property type="entry name" value="CROSSOVER JUNCTION ENDONUCLEASE MUS81"/>
    <property type="match status" value="1"/>
</dbReference>
<dbReference type="GO" id="GO:0006308">
    <property type="term" value="P:DNA catabolic process"/>
    <property type="evidence" value="ECO:0007669"/>
    <property type="project" value="InterPro"/>
</dbReference>
<evidence type="ECO:0000313" key="3">
    <source>
        <dbReference type="EMBL" id="QHU06280.1"/>
    </source>
</evidence>
<keyword evidence="1" id="KW-0378">Hydrolase</keyword>
<dbReference type="InterPro" id="IPR011335">
    <property type="entry name" value="Restrct_endonuc-II-like"/>
</dbReference>
<dbReference type="GO" id="GO:0000712">
    <property type="term" value="P:resolution of meiotic recombination intermediates"/>
    <property type="evidence" value="ECO:0007669"/>
    <property type="project" value="TreeGrafter"/>
</dbReference>
<dbReference type="GO" id="GO:0003677">
    <property type="term" value="F:DNA binding"/>
    <property type="evidence" value="ECO:0007669"/>
    <property type="project" value="InterPro"/>
</dbReference>
<dbReference type="PANTHER" id="PTHR13451">
    <property type="entry name" value="CLASS II CROSSOVER JUNCTION ENDONUCLEASE MUS81"/>
    <property type="match status" value="1"/>
</dbReference>
<dbReference type="GO" id="GO:0005634">
    <property type="term" value="C:nucleus"/>
    <property type="evidence" value="ECO:0007669"/>
    <property type="project" value="TreeGrafter"/>
</dbReference>
<feature type="domain" description="ERCC4" evidence="2">
    <location>
        <begin position="2"/>
        <end position="97"/>
    </location>
</feature>
<sequence>MQIIIDKREYSLYEKCQELLSKNSTQSNITLIQRELAIGDILIQTNDCKDVLLIERKTFSDLLASIKDGRYSEQSHRILNTSELPPHSVIYLIEGMFSQLSNPKDKKIIYSTMTTLHYFKGFSVYRVSGTLEAAEWLINMSDKLQRGFERGNIPYYKTEPFLNTFNGGYSQGSENNDLSGCLEENTEKASKNYCNFVKKVKKDNITPQNIGEIILCQIPGISSITAITIMKKFGTFPNLIQELQNNSKCLDGISCETNGKTRKISKTCIENIHKFLIQ</sequence>
<dbReference type="InterPro" id="IPR033309">
    <property type="entry name" value="Mus81"/>
</dbReference>
<dbReference type="EMBL" id="MN740431">
    <property type="protein sequence ID" value="QHU06280.1"/>
    <property type="molecule type" value="Genomic_DNA"/>
</dbReference>
<dbReference type="AlphaFoldDB" id="A0A6C0JNG8"/>